<dbReference type="EMBL" id="CP071462">
    <property type="protein sequence ID" value="QSW99046.1"/>
    <property type="molecule type" value="Genomic_DNA"/>
</dbReference>
<evidence type="ECO:0000256" key="1">
    <source>
        <dbReference type="SAM" id="MobiDB-lite"/>
    </source>
</evidence>
<accession>A0A8A2VCX3</accession>
<dbReference type="RefSeq" id="WP_207288654.1">
    <property type="nucleotide sequence ID" value="NZ_CP071462.1"/>
</dbReference>
<gene>
    <name evidence="2" type="ORF">J0X25_16950</name>
</gene>
<reference evidence="2 3" key="1">
    <citation type="submission" date="2021-03" db="EMBL/GenBank/DDBJ databases">
        <title>Haloterrigena longa sp. nov. and Haloterrigena limicola sp. nov., extremely halophilic archaea isolated from a salt lake.</title>
        <authorList>
            <person name="Henglin C."/>
        </authorList>
    </citation>
    <scope>NUCLEOTIDE SEQUENCE [LARGE SCALE GENOMIC DNA]</scope>
    <source>
        <strain evidence="2 3">KZCA68</strain>
    </source>
</reference>
<feature type="region of interest" description="Disordered" evidence="1">
    <location>
        <begin position="19"/>
        <end position="38"/>
    </location>
</feature>
<sequence length="258" mass="28076">MDRRQYLVLVGSAATASRTVSAANDHSSNESDGGDESVHDIADDELYQISNLDELAALPFDPNVAAEFTGEGSRVTDEFELEHGLMMFVYESEVGDYEGLEADLEQTDGDYSVGWVIFDILFGEDTEVVTGGSVETVERGAYLLDVSSPGEWAISVAQPQSPEEEVRSLPVSVTGEHSTIVGPFEANNGVTLAGEHRDPDSDSTFDVLVFEEDSGDLFGMDYAFMEESGFEGEARADIDGVSWAHVQTRGEWSLEFEN</sequence>
<protein>
    <submittedName>
        <fullName evidence="2">Uncharacterized protein</fullName>
    </submittedName>
</protein>
<evidence type="ECO:0000313" key="3">
    <source>
        <dbReference type="Proteomes" id="UP000663203"/>
    </source>
</evidence>
<name>A0A8A2VCX3_9EURY</name>
<organism evidence="2 3">
    <name type="scientific">Haloterrigena alkaliphila</name>
    <dbReference type="NCBI Taxonomy" id="2816475"/>
    <lineage>
        <taxon>Archaea</taxon>
        <taxon>Methanobacteriati</taxon>
        <taxon>Methanobacteriota</taxon>
        <taxon>Stenosarchaea group</taxon>
        <taxon>Halobacteria</taxon>
        <taxon>Halobacteriales</taxon>
        <taxon>Natrialbaceae</taxon>
        <taxon>Haloterrigena</taxon>
    </lineage>
</organism>
<keyword evidence="3" id="KW-1185">Reference proteome</keyword>
<evidence type="ECO:0000313" key="2">
    <source>
        <dbReference type="EMBL" id="QSW99046.1"/>
    </source>
</evidence>
<dbReference type="GeneID" id="63189029"/>
<dbReference type="Proteomes" id="UP000663203">
    <property type="component" value="Chromosome"/>
</dbReference>
<dbReference type="AlphaFoldDB" id="A0A8A2VCX3"/>
<dbReference type="KEGG" id="hakz:J0X25_16950"/>
<proteinExistence type="predicted"/>